<name>A0A919DX45_9ACTN</name>
<keyword evidence="2" id="KW-0812">Transmembrane</keyword>
<organism evidence="4 5">
    <name type="scientific">Streptomyces longispororuber</name>
    <dbReference type="NCBI Taxonomy" id="68230"/>
    <lineage>
        <taxon>Bacteria</taxon>
        <taxon>Bacillati</taxon>
        <taxon>Actinomycetota</taxon>
        <taxon>Actinomycetes</taxon>
        <taxon>Kitasatosporales</taxon>
        <taxon>Streptomycetaceae</taxon>
        <taxon>Streptomyces</taxon>
    </lineage>
</organism>
<evidence type="ECO:0000313" key="5">
    <source>
        <dbReference type="Proteomes" id="UP000608024"/>
    </source>
</evidence>
<comment type="caution">
    <text evidence="4">The sequence shown here is derived from an EMBL/GenBank/DDBJ whole genome shotgun (WGS) entry which is preliminary data.</text>
</comment>
<dbReference type="Proteomes" id="UP000608024">
    <property type="component" value="Unassembled WGS sequence"/>
</dbReference>
<proteinExistence type="predicted"/>
<gene>
    <name evidence="4" type="ORF">GCM10018785_63890</name>
</gene>
<evidence type="ECO:0000256" key="1">
    <source>
        <dbReference type="SAM" id="MobiDB-lite"/>
    </source>
</evidence>
<dbReference type="Gene3D" id="3.30.70.2390">
    <property type="match status" value="1"/>
</dbReference>
<evidence type="ECO:0000313" key="4">
    <source>
        <dbReference type="EMBL" id="GHE87537.1"/>
    </source>
</evidence>
<feature type="region of interest" description="Disordered" evidence="1">
    <location>
        <begin position="1"/>
        <end position="22"/>
    </location>
</feature>
<accession>A0A919DX45</accession>
<feature type="transmembrane region" description="Helical" evidence="2">
    <location>
        <begin position="32"/>
        <end position="51"/>
    </location>
</feature>
<dbReference type="RefSeq" id="WP_229926066.1">
    <property type="nucleotide sequence ID" value="NZ_BNBT01000151.1"/>
</dbReference>
<keyword evidence="2" id="KW-0472">Membrane</keyword>
<keyword evidence="5" id="KW-1185">Reference proteome</keyword>
<evidence type="ECO:0000259" key="3">
    <source>
        <dbReference type="Pfam" id="PF13399"/>
    </source>
</evidence>
<dbReference type="Pfam" id="PF13399">
    <property type="entry name" value="LytR_C"/>
    <property type="match status" value="1"/>
</dbReference>
<reference evidence="4" key="2">
    <citation type="submission" date="2020-09" db="EMBL/GenBank/DDBJ databases">
        <authorList>
            <person name="Sun Q."/>
            <person name="Ohkuma M."/>
        </authorList>
    </citation>
    <scope>NUCLEOTIDE SEQUENCE</scope>
    <source>
        <strain evidence="4">JCM 4784</strain>
    </source>
</reference>
<keyword evidence="2" id="KW-1133">Transmembrane helix</keyword>
<dbReference type="InterPro" id="IPR027381">
    <property type="entry name" value="LytR/CpsA/Psr_C"/>
</dbReference>
<protein>
    <submittedName>
        <fullName evidence="4">Membrane protein</fullName>
    </submittedName>
</protein>
<reference evidence="4" key="1">
    <citation type="journal article" date="2014" name="Int. J. Syst. Evol. Microbiol.">
        <title>Complete genome sequence of Corynebacterium casei LMG S-19264T (=DSM 44701T), isolated from a smear-ripened cheese.</title>
        <authorList>
            <consortium name="US DOE Joint Genome Institute (JGI-PGF)"/>
            <person name="Walter F."/>
            <person name="Albersmeier A."/>
            <person name="Kalinowski J."/>
            <person name="Ruckert C."/>
        </authorList>
    </citation>
    <scope>NUCLEOTIDE SEQUENCE</scope>
    <source>
        <strain evidence="4">JCM 4784</strain>
    </source>
</reference>
<dbReference type="EMBL" id="BNBT01000151">
    <property type="protein sequence ID" value="GHE87537.1"/>
    <property type="molecule type" value="Genomic_DNA"/>
</dbReference>
<feature type="domain" description="LytR/CpsA/Psr regulator C-terminal" evidence="3">
    <location>
        <begin position="94"/>
        <end position="184"/>
    </location>
</feature>
<sequence length="218" mass="22293">MSMLTPPGMGGKYRITGDKYPRMRRPSGRRRIVLAAVAALAAVGLIGWGTLQLIDVFTGGEASAAGAAKGAAKAGDCAGRPGRTAAPPLPEPRRITVNVLNATPRGGLAKETADELKKRGFTIGKVANAPKAYDKKVKSPGMVLGPKSAADTALPVLAAQLAGAEQRTDAREGATVDLIIGDRFKALAGQRDAARALAALATSRTASSKPSSADGKHC</sequence>
<evidence type="ECO:0000256" key="2">
    <source>
        <dbReference type="SAM" id="Phobius"/>
    </source>
</evidence>
<dbReference type="AlphaFoldDB" id="A0A919DX45"/>